<evidence type="ECO:0000313" key="1">
    <source>
        <dbReference type="EMBL" id="KJV54695.1"/>
    </source>
</evidence>
<reference evidence="1 2" key="1">
    <citation type="submission" date="2015-02" db="EMBL/GenBank/DDBJ databases">
        <title>Genome Sequencing of Rickettsiales.</title>
        <authorList>
            <person name="Daugherty S.C."/>
            <person name="Su Q."/>
            <person name="Abolude K."/>
            <person name="Beier-Sexton M."/>
            <person name="Carlyon J.A."/>
            <person name="Carter R."/>
            <person name="Day N.P."/>
            <person name="Dumler S.J."/>
            <person name="Dyachenko V."/>
            <person name="Godinez A."/>
            <person name="Kurtti T.J."/>
            <person name="Lichay M."/>
            <person name="Mullins K.E."/>
            <person name="Ott S."/>
            <person name="Pappas-Brown V."/>
            <person name="Paris D.H."/>
            <person name="Patel P."/>
            <person name="Richards A.L."/>
            <person name="Sadzewicz L."/>
            <person name="Sears K."/>
            <person name="Seidman D."/>
            <person name="Sengamalay N."/>
            <person name="Stenos J."/>
            <person name="Tallon L.J."/>
            <person name="Vincent G."/>
            <person name="Fraser C.M."/>
            <person name="Munderloh U."/>
            <person name="Dunning-Hotopp J.C."/>
        </authorList>
    </citation>
    <scope>NUCLEOTIDE SEQUENCE [LARGE SCALE GENOMIC DNA]</scope>
    <source>
        <strain evidence="1 2">Fuller</strain>
    </source>
</reference>
<dbReference type="AlphaFoldDB" id="A0A0F3MG34"/>
<dbReference type="Proteomes" id="UP000033616">
    <property type="component" value="Unassembled WGS sequence"/>
</dbReference>
<proteinExistence type="predicted"/>
<sequence length="43" mass="5011">MNLCSSLQQKKAKIIMEELNLKDKERRMRLALIEIGGLLLKLK</sequence>
<keyword evidence="2" id="KW-1185">Reference proteome</keyword>
<dbReference type="EMBL" id="LANP01000038">
    <property type="protein sequence ID" value="KJV54695.1"/>
    <property type="molecule type" value="Genomic_DNA"/>
</dbReference>
<name>A0A0F3MG34_9RICK</name>
<accession>A0A0F3MG34</accession>
<organism evidence="1 2">
    <name type="scientific">Orientia chuto str. Dubai</name>
    <dbReference type="NCBI Taxonomy" id="1359168"/>
    <lineage>
        <taxon>Bacteria</taxon>
        <taxon>Pseudomonadati</taxon>
        <taxon>Pseudomonadota</taxon>
        <taxon>Alphaproteobacteria</taxon>
        <taxon>Rickettsiales</taxon>
        <taxon>Rickettsiaceae</taxon>
        <taxon>Rickettsieae</taxon>
        <taxon>Orientia</taxon>
    </lineage>
</organism>
<evidence type="ECO:0000313" key="2">
    <source>
        <dbReference type="Proteomes" id="UP000033616"/>
    </source>
</evidence>
<protein>
    <submittedName>
        <fullName evidence="1">Uncharacterized protein</fullName>
    </submittedName>
</protein>
<dbReference type="PATRIC" id="fig|1359168.3.peg.898"/>
<gene>
    <name evidence="1" type="ORF">OCHUTO_1097</name>
</gene>
<comment type="caution">
    <text evidence="1">The sequence shown here is derived from an EMBL/GenBank/DDBJ whole genome shotgun (WGS) entry which is preliminary data.</text>
</comment>